<evidence type="ECO:0000313" key="1">
    <source>
        <dbReference type="EMBL" id="CAH0526670.1"/>
    </source>
</evidence>
<reference evidence="1" key="1">
    <citation type="submission" date="2021-12" db="EMBL/GenBank/DDBJ databases">
        <authorList>
            <person name="Rodrigo-Torres L."/>
            <person name="Arahal R. D."/>
            <person name="Lucena T."/>
        </authorList>
    </citation>
    <scope>NUCLEOTIDE SEQUENCE</scope>
    <source>
        <strain evidence="1">CECT 8226</strain>
    </source>
</reference>
<proteinExistence type="predicted"/>
<protein>
    <recommendedName>
        <fullName evidence="3">DUF2513 domain-containing protein</fullName>
    </recommendedName>
</protein>
<keyword evidence="2" id="KW-1185">Reference proteome</keyword>
<name>A0ABN8DH59_9VIBR</name>
<evidence type="ECO:0008006" key="3">
    <source>
        <dbReference type="Google" id="ProtNLM"/>
    </source>
</evidence>
<dbReference type="Proteomes" id="UP000838160">
    <property type="component" value="Unassembled WGS sequence"/>
</dbReference>
<organism evidence="1 2">
    <name type="scientific">Vibrio hippocampi</name>
    <dbReference type="NCBI Taxonomy" id="654686"/>
    <lineage>
        <taxon>Bacteria</taxon>
        <taxon>Pseudomonadati</taxon>
        <taxon>Pseudomonadota</taxon>
        <taxon>Gammaproteobacteria</taxon>
        <taxon>Vibrionales</taxon>
        <taxon>Vibrionaceae</taxon>
        <taxon>Vibrio</taxon>
    </lineage>
</organism>
<comment type="caution">
    <text evidence="1">The sequence shown here is derived from an EMBL/GenBank/DDBJ whole genome shotgun (WGS) entry which is preliminary data.</text>
</comment>
<accession>A0ABN8DH59</accession>
<evidence type="ECO:0000313" key="2">
    <source>
        <dbReference type="Proteomes" id="UP000838160"/>
    </source>
</evidence>
<sequence length="165" mass="18397">MNKICSRSGKNAALCVISHQRAGDIMRIDIEYIKKFLDTVQDHDKPDFTINLDEIKPLWLNDDEKLNKLVFHMEIMEDQRLIESSTNTSGIGFQRMGGGGGFSVSIIPLRLTARGHQFASDLSKPGVIEKLTTTFKDAGPTETVKVVFALGKNFLDSQLKGLLEE</sequence>
<gene>
    <name evidence="1" type="ORF">VHP8226_02040</name>
</gene>
<dbReference type="EMBL" id="CAKLCM010000002">
    <property type="protein sequence ID" value="CAH0526670.1"/>
    <property type="molecule type" value="Genomic_DNA"/>
</dbReference>